<accession>A0A517SJS4</accession>
<proteinExistence type="predicted"/>
<gene>
    <name evidence="1" type="ORF">Pan44_44370</name>
</gene>
<organism evidence="1 2">
    <name type="scientific">Caulifigura coniformis</name>
    <dbReference type="NCBI Taxonomy" id="2527983"/>
    <lineage>
        <taxon>Bacteria</taxon>
        <taxon>Pseudomonadati</taxon>
        <taxon>Planctomycetota</taxon>
        <taxon>Planctomycetia</taxon>
        <taxon>Planctomycetales</taxon>
        <taxon>Planctomycetaceae</taxon>
        <taxon>Caulifigura</taxon>
    </lineage>
</organism>
<dbReference type="KEGG" id="ccos:Pan44_44370"/>
<reference evidence="1 2" key="1">
    <citation type="submission" date="2019-02" db="EMBL/GenBank/DDBJ databases">
        <title>Deep-cultivation of Planctomycetes and their phenomic and genomic characterization uncovers novel biology.</title>
        <authorList>
            <person name="Wiegand S."/>
            <person name="Jogler M."/>
            <person name="Boedeker C."/>
            <person name="Pinto D."/>
            <person name="Vollmers J."/>
            <person name="Rivas-Marin E."/>
            <person name="Kohn T."/>
            <person name="Peeters S.H."/>
            <person name="Heuer A."/>
            <person name="Rast P."/>
            <person name="Oberbeckmann S."/>
            <person name="Bunk B."/>
            <person name="Jeske O."/>
            <person name="Meyerdierks A."/>
            <person name="Storesund J.E."/>
            <person name="Kallscheuer N."/>
            <person name="Luecker S."/>
            <person name="Lage O.M."/>
            <person name="Pohl T."/>
            <person name="Merkel B.J."/>
            <person name="Hornburger P."/>
            <person name="Mueller R.-W."/>
            <person name="Bruemmer F."/>
            <person name="Labrenz M."/>
            <person name="Spormann A.M."/>
            <person name="Op den Camp H."/>
            <person name="Overmann J."/>
            <person name="Amann R."/>
            <person name="Jetten M.S.M."/>
            <person name="Mascher T."/>
            <person name="Medema M.H."/>
            <person name="Devos D.P."/>
            <person name="Kaster A.-K."/>
            <person name="Ovreas L."/>
            <person name="Rohde M."/>
            <person name="Galperin M.Y."/>
            <person name="Jogler C."/>
        </authorList>
    </citation>
    <scope>NUCLEOTIDE SEQUENCE [LARGE SCALE GENOMIC DNA]</scope>
    <source>
        <strain evidence="1 2">Pan44</strain>
    </source>
</reference>
<evidence type="ECO:0000313" key="2">
    <source>
        <dbReference type="Proteomes" id="UP000315700"/>
    </source>
</evidence>
<sequence length="177" mass="20364">MSMPIAGFVLDWDPFLRLAEQDSPEIHAAIFEEKKLPCIHGIATGEVDFEYSADTDFWLSEEFETITQKLAPEDQRTLGRFLAAFSMYEWSTDYPPPRSSDVQRPSWTWAYFCWSPETVSQLHEIAAPLDWEQLTKQLTEDSEDLGATCVYEIASYWRRGCEQAVKNGQGIMLVVYC</sequence>
<evidence type="ECO:0000313" key="1">
    <source>
        <dbReference type="EMBL" id="QDT56383.1"/>
    </source>
</evidence>
<dbReference type="Proteomes" id="UP000315700">
    <property type="component" value="Chromosome"/>
</dbReference>
<dbReference type="AlphaFoldDB" id="A0A517SJS4"/>
<evidence type="ECO:0008006" key="3">
    <source>
        <dbReference type="Google" id="ProtNLM"/>
    </source>
</evidence>
<dbReference type="InParanoid" id="A0A517SJS4"/>
<dbReference type="EMBL" id="CP036271">
    <property type="protein sequence ID" value="QDT56383.1"/>
    <property type="molecule type" value="Genomic_DNA"/>
</dbReference>
<protein>
    <recommendedName>
        <fullName evidence="3">DUF1877 family protein</fullName>
    </recommendedName>
</protein>
<dbReference type="RefSeq" id="WP_145033801.1">
    <property type="nucleotide sequence ID" value="NZ_CP036271.1"/>
</dbReference>
<keyword evidence="2" id="KW-1185">Reference proteome</keyword>
<name>A0A517SJS4_9PLAN</name>